<keyword evidence="6" id="KW-0045">Antibiotic biosynthesis</keyword>
<comment type="caution">
    <text evidence="9">The sequence shown here is derived from an EMBL/GenBank/DDBJ whole genome shotgun (WGS) entry which is preliminary data.</text>
</comment>
<dbReference type="InterPro" id="IPR042098">
    <property type="entry name" value="TauD-like_sf"/>
</dbReference>
<dbReference type="EMBL" id="VENC01000012">
    <property type="protein sequence ID" value="MTI99683.1"/>
    <property type="molecule type" value="Genomic_DNA"/>
</dbReference>
<dbReference type="PIRSF" id="PIRSF019543">
    <property type="entry name" value="Clavaminate_syn"/>
    <property type="match status" value="1"/>
</dbReference>
<evidence type="ECO:0000256" key="3">
    <source>
        <dbReference type="ARBA" id="ARBA00022723"/>
    </source>
</evidence>
<evidence type="ECO:0000256" key="5">
    <source>
        <dbReference type="ARBA" id="ARBA00023004"/>
    </source>
</evidence>
<keyword evidence="5 7" id="KW-0408">Iron</keyword>
<feature type="binding site" evidence="7">
    <location>
        <position position="134"/>
    </location>
    <ligand>
        <name>Fe cation</name>
        <dbReference type="ChEBI" id="CHEBI:24875"/>
    </ligand>
</feature>
<reference evidence="9 10" key="1">
    <citation type="submission" date="2019-06" db="EMBL/GenBank/DDBJ databases">
        <title>Enrichment of Autotrophic Halophilic Microorganisms from Red Sea Brine Pool Using Microbial Electrosynthesis System.</title>
        <authorList>
            <person name="Alqahtani M.F."/>
            <person name="Bajracharya S."/>
            <person name="Katuri K.P."/>
            <person name="Ali M."/>
            <person name="Saikaly P.E."/>
        </authorList>
    </citation>
    <scope>NUCLEOTIDE SEQUENCE [LARGE SCALE GENOMIC DNA]</scope>
    <source>
        <strain evidence="9">MES15</strain>
    </source>
</reference>
<proteinExistence type="inferred from homology"/>
<keyword evidence="4" id="KW-0560">Oxidoreductase</keyword>
<accession>A0A844I431</accession>
<dbReference type="AlphaFoldDB" id="A0A844I431"/>
<protein>
    <recommendedName>
        <fullName evidence="8">TauD/TfdA-like domain-containing protein</fullName>
    </recommendedName>
</protein>
<keyword evidence="3 7" id="KW-0479">Metal-binding</keyword>
<evidence type="ECO:0000256" key="7">
    <source>
        <dbReference type="PIRSR" id="PIRSR019543-2"/>
    </source>
</evidence>
<evidence type="ECO:0000313" key="10">
    <source>
        <dbReference type="Proteomes" id="UP000431462"/>
    </source>
</evidence>
<organism evidence="9 10">
    <name type="scientific">Marinobacter adhaerens</name>
    <dbReference type="NCBI Taxonomy" id="1033846"/>
    <lineage>
        <taxon>Bacteria</taxon>
        <taxon>Pseudomonadati</taxon>
        <taxon>Pseudomonadota</taxon>
        <taxon>Gammaproteobacteria</taxon>
        <taxon>Pseudomonadales</taxon>
        <taxon>Marinobacteraceae</taxon>
        <taxon>Marinobacter</taxon>
    </lineage>
</organism>
<evidence type="ECO:0000256" key="2">
    <source>
        <dbReference type="ARBA" id="ARBA00008425"/>
    </source>
</evidence>
<comment type="cofactor">
    <cofactor evidence="1">
        <name>Fe(2+)</name>
        <dbReference type="ChEBI" id="CHEBI:29033"/>
    </cofactor>
</comment>
<feature type="domain" description="TauD/TfdA-like" evidence="8">
    <location>
        <begin position="105"/>
        <end position="281"/>
    </location>
</feature>
<evidence type="ECO:0000256" key="4">
    <source>
        <dbReference type="ARBA" id="ARBA00023002"/>
    </source>
</evidence>
<dbReference type="GO" id="GO:0016706">
    <property type="term" value="F:2-oxoglutarate-dependent dioxygenase activity"/>
    <property type="evidence" value="ECO:0007669"/>
    <property type="project" value="UniProtKB-ARBA"/>
</dbReference>
<dbReference type="GO" id="GO:0017000">
    <property type="term" value="P:antibiotic biosynthetic process"/>
    <property type="evidence" value="ECO:0007669"/>
    <property type="project" value="UniProtKB-KW"/>
</dbReference>
<dbReference type="Pfam" id="PF02668">
    <property type="entry name" value="TauD"/>
    <property type="match status" value="1"/>
</dbReference>
<comment type="similarity">
    <text evidence="2">Belongs to the clavaminate synthase family.</text>
</comment>
<evidence type="ECO:0000256" key="6">
    <source>
        <dbReference type="ARBA" id="ARBA00023194"/>
    </source>
</evidence>
<dbReference type="SUPFAM" id="SSF51197">
    <property type="entry name" value="Clavaminate synthase-like"/>
    <property type="match status" value="1"/>
</dbReference>
<sequence>MFFASHGQKQLSRIPSPYCGNAEQFLFQSKLCCNHLASETKNVIQKLTTGEYNHYQFTDIPLTETVPPTPHTYPPPEKIPPYQAEGVIGSVAQSLGRMFGYRENCQHLIYDIYPVRGYEQSSSFINSRKMLGFHSDGSAHTKLIPDYTLLFCIRSDPNSINLIADVKNIVRKLPKWVTDELFEPHFLHTVSQNPARTILKPILFFEDEQLSITYDDETVSGTDDRSKDALEFLNQALKHTAITIENHPNSLLVLNNKRCLHARTPFTPKYNGEDRWIKGTYVSCKPIKNGTILALAP</sequence>
<name>A0A844I431_9GAMM</name>
<dbReference type="Gene3D" id="3.60.130.10">
    <property type="entry name" value="Clavaminate synthase-like"/>
    <property type="match status" value="1"/>
</dbReference>
<dbReference type="PANTHER" id="PTHR10696">
    <property type="entry name" value="GAMMA-BUTYROBETAINE HYDROXYLASE-RELATED"/>
    <property type="match status" value="1"/>
</dbReference>
<gene>
    <name evidence="9" type="ORF">FH752_13780</name>
</gene>
<evidence type="ECO:0000259" key="8">
    <source>
        <dbReference type="Pfam" id="PF02668"/>
    </source>
</evidence>
<dbReference type="GO" id="GO:0005506">
    <property type="term" value="F:iron ion binding"/>
    <property type="evidence" value="ECO:0007669"/>
    <property type="project" value="InterPro"/>
</dbReference>
<evidence type="ECO:0000313" key="9">
    <source>
        <dbReference type="EMBL" id="MTI99683.1"/>
    </source>
</evidence>
<dbReference type="PANTHER" id="PTHR10696:SF56">
    <property type="entry name" value="TAUD_TFDA-LIKE DOMAIN-CONTAINING PROTEIN"/>
    <property type="match status" value="1"/>
</dbReference>
<evidence type="ECO:0000256" key="1">
    <source>
        <dbReference type="ARBA" id="ARBA00001954"/>
    </source>
</evidence>
<dbReference type="InterPro" id="IPR003819">
    <property type="entry name" value="TauD/TfdA-like"/>
</dbReference>
<dbReference type="InterPro" id="IPR014503">
    <property type="entry name" value="Clavaminate_syn-like"/>
</dbReference>
<dbReference type="Proteomes" id="UP000431462">
    <property type="component" value="Unassembled WGS sequence"/>
</dbReference>
<dbReference type="InterPro" id="IPR050411">
    <property type="entry name" value="AlphaKG_dependent_hydroxylases"/>
</dbReference>